<organism evidence="4">
    <name type="scientific">Candidatus Berkiella aquae</name>
    <dbReference type="NCBI Taxonomy" id="295108"/>
    <lineage>
        <taxon>Bacteria</taxon>
        <taxon>Pseudomonadati</taxon>
        <taxon>Pseudomonadota</taxon>
        <taxon>Gammaproteobacteria</taxon>
        <taxon>Candidatus Berkiellales</taxon>
        <taxon>Candidatus Berkiellaceae</taxon>
        <taxon>Candidatus Berkiella</taxon>
    </lineage>
</organism>
<keyword evidence="2 3" id="KW-0040">ANK repeat</keyword>
<dbReference type="PROSITE" id="PS50297">
    <property type="entry name" value="ANK_REP_REGION"/>
    <property type="match status" value="3"/>
</dbReference>
<evidence type="ECO:0000313" key="5">
    <source>
        <dbReference type="EMBL" id="MCS5711933.1"/>
    </source>
</evidence>
<keyword evidence="1" id="KW-0677">Repeat</keyword>
<dbReference type="Pfam" id="PF12796">
    <property type="entry name" value="Ank_2"/>
    <property type="match status" value="1"/>
</dbReference>
<accession>A0A0Q9Z0Y5</accession>
<dbReference type="Pfam" id="PF00023">
    <property type="entry name" value="Ank"/>
    <property type="match status" value="1"/>
</dbReference>
<evidence type="ECO:0000256" key="1">
    <source>
        <dbReference type="ARBA" id="ARBA00022737"/>
    </source>
</evidence>
<dbReference type="RefSeq" id="WP_075064891.1">
    <property type="nucleotide sequence ID" value="NZ_LKAJ02000001.1"/>
</dbReference>
<feature type="repeat" description="ANK" evidence="3">
    <location>
        <begin position="41"/>
        <end position="66"/>
    </location>
</feature>
<proteinExistence type="predicted"/>
<evidence type="ECO:0000313" key="6">
    <source>
        <dbReference type="Proteomes" id="UP000051497"/>
    </source>
</evidence>
<dbReference type="PANTHER" id="PTHR24198">
    <property type="entry name" value="ANKYRIN REPEAT AND PROTEIN KINASE DOMAIN-CONTAINING PROTEIN"/>
    <property type="match status" value="1"/>
</dbReference>
<dbReference type="Proteomes" id="UP000051497">
    <property type="component" value="Unassembled WGS sequence"/>
</dbReference>
<evidence type="ECO:0000256" key="3">
    <source>
        <dbReference type="PROSITE-ProRule" id="PRU00023"/>
    </source>
</evidence>
<keyword evidence="6" id="KW-1185">Reference proteome</keyword>
<dbReference type="Gene3D" id="1.25.40.20">
    <property type="entry name" value="Ankyrin repeat-containing domain"/>
    <property type="match status" value="2"/>
</dbReference>
<feature type="repeat" description="ANK" evidence="3">
    <location>
        <begin position="608"/>
        <end position="640"/>
    </location>
</feature>
<dbReference type="InterPro" id="IPR002110">
    <property type="entry name" value="Ankyrin_rpt"/>
</dbReference>
<dbReference type="InterPro" id="IPR036770">
    <property type="entry name" value="Ankyrin_rpt-contain_sf"/>
</dbReference>
<dbReference type="PANTHER" id="PTHR24198:SF165">
    <property type="entry name" value="ANKYRIN REPEAT-CONTAINING PROTEIN-RELATED"/>
    <property type="match status" value="1"/>
</dbReference>
<reference evidence="4" key="1">
    <citation type="submission" date="2015-09" db="EMBL/GenBank/DDBJ databases">
        <title>Draft Genome Sequences of Two Novel Amoeba-resistant Intranuclear Bacteria, Candidatus Berkiella cookevillensis and Candidatus Berkiella aquae.</title>
        <authorList>
            <person name="Mehari Y.T."/>
            <person name="Arivett B.A."/>
            <person name="Farone A.L."/>
            <person name="Gunderson J.H."/>
            <person name="Farone M.B."/>
        </authorList>
    </citation>
    <scope>NUCLEOTIDE SEQUENCE [LARGE SCALE GENOMIC DNA]</scope>
    <source>
        <strain evidence="4">HT99</strain>
    </source>
</reference>
<dbReference type="EMBL" id="LKAJ02000001">
    <property type="protein sequence ID" value="MCS5711933.1"/>
    <property type="molecule type" value="Genomic_DNA"/>
</dbReference>
<evidence type="ECO:0000256" key="2">
    <source>
        <dbReference type="ARBA" id="ARBA00023043"/>
    </source>
</evidence>
<dbReference type="SUPFAM" id="SSF48403">
    <property type="entry name" value="Ankyrin repeat"/>
    <property type="match status" value="2"/>
</dbReference>
<comment type="caution">
    <text evidence="4">The sequence shown here is derived from an EMBL/GenBank/DDBJ whole genome shotgun (WGS) entry which is preliminary data.</text>
</comment>
<dbReference type="AlphaFoldDB" id="A0A0Q9Z0Y5"/>
<evidence type="ECO:0000313" key="4">
    <source>
        <dbReference type="EMBL" id="KRG22705.1"/>
    </source>
</evidence>
<dbReference type="PROSITE" id="PS50088">
    <property type="entry name" value="ANK_REPEAT"/>
    <property type="match status" value="3"/>
</dbReference>
<dbReference type="OrthoDB" id="5649730at2"/>
<dbReference type="EMBL" id="LKAJ01000001">
    <property type="protein sequence ID" value="KRG22705.1"/>
    <property type="molecule type" value="Genomic_DNA"/>
</dbReference>
<reference evidence="5" key="2">
    <citation type="journal article" date="2016" name="Genome Announc.">
        <title>Draft Genome Sequences of Two Novel Amoeba-Resistant Intranuclear Bacteria, 'Candidatus Berkiella cookevillensis' and 'Candidatus Berkiella aquae'.</title>
        <authorList>
            <person name="Mehari Y.T."/>
            <person name="Arivett B.A."/>
            <person name="Farone A.L."/>
            <person name="Gunderson J.H."/>
            <person name="Farone M.B."/>
        </authorList>
    </citation>
    <scope>NUCLEOTIDE SEQUENCE</scope>
    <source>
        <strain evidence="5">HT99</strain>
    </source>
</reference>
<dbReference type="STRING" id="295108.HT99x_00245"/>
<dbReference type="SMART" id="SM00248">
    <property type="entry name" value="ANK"/>
    <property type="match status" value="8"/>
</dbReference>
<protein>
    <submittedName>
        <fullName evidence="5">Ankyrin repeat domain-containing protein</fullName>
    </submittedName>
    <submittedName>
        <fullName evidence="4">Ankyrin repeats (3 copies)</fullName>
    </submittedName>
</protein>
<name>A0A0Q9Z0Y5_9GAMM</name>
<gene>
    <name evidence="4" type="ORF">HT99x_00245</name>
    <name evidence="5" type="ORF">HT99x_010860</name>
</gene>
<feature type="repeat" description="ANK" evidence="3">
    <location>
        <begin position="73"/>
        <end position="95"/>
    </location>
</feature>
<sequence>MIGGQFGIVPLVKSLESRGILEPEFAAKLCSLGNINACDKNGETALHHAADFDALDAVKSLINEGAINLPSPYGETPMHVAALQGNLSVIKYLISFFGMKVATETDFKNRNILHFAAKHNQGNIIAYIMQNDELNSLLNVPDLYGRTPLDFALQNENDGAIYALMPNAPDDVTQIPGYGIKLKNLKQTNLNRKLYLFQQMRNRKAEDFLDMDGNCGGWSFLFLIYASVDREDEFYDILSVIEAWDETAETLQETQLPASLRSIFKNREELFEQVLNDLILFQFTTKATNALKLMGWGQAQRVLQYNMMKDATRDRTLRHLFCFVDLVVTKTQLVEMLELFSQYRGASIEFLGTGHVASLQITKEGKYKYYDSNLRKKTGTYDTAESLAEHIIKFWYMPDGSFENDTIRFSSINAYKFYEKDEIVPEMEETVHEKDADFSPNNFTKLHQAVLRNDLDTVRYELTHNPLQLFFLDCHNASPIQMAIRLQNRACLQLFKETQLLEGRIACDINYFELEQSEPGFFTYLLSEGWLKLEDYDHYGQSLLHCSIGYLNKEYAMGLLHNFAWDINKGDIYGDTPLISACAYRPDSEIIDAFFARKDLDINKPNLYGITPLMAAIIEDNTLMVHRLLEAGASLEPLDHAMKSVFDYAKEPHIIRLLEEAVFNRLLDATSKLMIFSSPHSQAAQSLPIDTLNNQKRDIKAGCSVQL</sequence>
<reference evidence="5" key="3">
    <citation type="submission" date="2021-06" db="EMBL/GenBank/DDBJ databases">
        <title>Genomic Description and Analysis of Intracellular Bacteria, Candidatus Berkiella cookevillensis and Candidatus Berkiella aquae.</title>
        <authorList>
            <person name="Kidane D.T."/>
            <person name="Mehari Y.T."/>
            <person name="Rice F.C."/>
            <person name="Arivett B.A."/>
            <person name="Farone A.L."/>
            <person name="Berk S.G."/>
            <person name="Farone M.B."/>
        </authorList>
    </citation>
    <scope>NUCLEOTIDE SEQUENCE</scope>
    <source>
        <strain evidence="5">HT99</strain>
    </source>
</reference>